<evidence type="ECO:0000256" key="3">
    <source>
        <dbReference type="SAM" id="SignalP"/>
    </source>
</evidence>
<keyword evidence="2" id="KW-0812">Transmembrane</keyword>
<evidence type="ECO:0000259" key="4">
    <source>
        <dbReference type="Pfam" id="PF24053"/>
    </source>
</evidence>
<feature type="region of interest" description="Disordered" evidence="1">
    <location>
        <begin position="366"/>
        <end position="387"/>
    </location>
</feature>
<name>A0AAN7M1U2_TRANT</name>
<feature type="region of interest" description="Disordered" evidence="1">
    <location>
        <begin position="35"/>
        <end position="166"/>
    </location>
</feature>
<sequence>MDRHGFVAVVSVFLLISDAPSLCFDLNGRKLVASGPDDNSDPAQVPQLPNPVPGGQILGPKTSGNDKSNSPDLIKDNTTLNTTSPSATVIMSPHTLDQTGNKSTNDKKSGPPIEPSRPEGKVIGKKSSPPEGMEIDKKPSPPLDGKEIGKKPIPPPAKNIDKKLIPPAGAEKCDGKEKKCRIQNIFTGCILNFGSGSEKLEILIHNDGQETLKVDITLPTSPVDNRKDIVVEKYQITKVNISNVIGKGSKIVLSTGSKKCEIVIPSPLPEGNPFIHLPDTKKLLTPVNGAYFLILTVVTFGGAWACRKFTKRRRYSSVPYQQLEMASPTATGAYAETIEGWDQGWDDQWDEENAVKSPVRLHPGNISTSGLNSRPANIDGWENQWDD</sequence>
<dbReference type="PANTHER" id="PTHR34200:SF2">
    <property type="entry name" value="TRANSMEMBRANE PROTEIN"/>
    <property type="match status" value="1"/>
</dbReference>
<feature type="transmembrane region" description="Helical" evidence="2">
    <location>
        <begin position="289"/>
        <end position="306"/>
    </location>
</feature>
<evidence type="ECO:0000256" key="1">
    <source>
        <dbReference type="SAM" id="MobiDB-lite"/>
    </source>
</evidence>
<accession>A0AAN7M1U2</accession>
<feature type="compositionally biased region" description="Polar residues" evidence="1">
    <location>
        <begin position="366"/>
        <end position="375"/>
    </location>
</feature>
<gene>
    <name evidence="5" type="ORF">SAY86_021275</name>
</gene>
<dbReference type="Pfam" id="PF24053">
    <property type="entry name" value="DUF7356"/>
    <property type="match status" value="1"/>
</dbReference>
<feature type="signal peptide" evidence="3">
    <location>
        <begin position="1"/>
        <end position="23"/>
    </location>
</feature>
<feature type="compositionally biased region" description="Polar residues" evidence="1">
    <location>
        <begin position="62"/>
        <end position="103"/>
    </location>
</feature>
<feature type="compositionally biased region" description="Basic and acidic residues" evidence="1">
    <location>
        <begin position="134"/>
        <end position="150"/>
    </location>
</feature>
<dbReference type="AlphaFoldDB" id="A0AAN7M1U2"/>
<keyword evidence="2" id="KW-1133">Transmembrane helix</keyword>
<dbReference type="EMBL" id="JAXQNO010000003">
    <property type="protein sequence ID" value="KAK4800788.1"/>
    <property type="molecule type" value="Genomic_DNA"/>
</dbReference>
<dbReference type="PANTHER" id="PTHR34200">
    <property type="entry name" value="DENTIN SIALOPHOSPHOPROTEIN-LIKE ISOFORM X1"/>
    <property type="match status" value="1"/>
</dbReference>
<evidence type="ECO:0000256" key="2">
    <source>
        <dbReference type="SAM" id="Phobius"/>
    </source>
</evidence>
<dbReference type="InterPro" id="IPR055780">
    <property type="entry name" value="DUF7356"/>
</dbReference>
<protein>
    <recommendedName>
        <fullName evidence="4">DUF7356 domain-containing protein</fullName>
    </recommendedName>
</protein>
<feature type="domain" description="DUF7356" evidence="4">
    <location>
        <begin position="170"/>
        <end position="265"/>
    </location>
</feature>
<keyword evidence="6" id="KW-1185">Reference proteome</keyword>
<evidence type="ECO:0000313" key="6">
    <source>
        <dbReference type="Proteomes" id="UP001346149"/>
    </source>
</evidence>
<feature type="chain" id="PRO_5042988284" description="DUF7356 domain-containing protein" evidence="3">
    <location>
        <begin position="24"/>
        <end position="387"/>
    </location>
</feature>
<keyword evidence="2" id="KW-0472">Membrane</keyword>
<evidence type="ECO:0000313" key="5">
    <source>
        <dbReference type="EMBL" id="KAK4800788.1"/>
    </source>
</evidence>
<keyword evidence="3" id="KW-0732">Signal</keyword>
<proteinExistence type="predicted"/>
<reference evidence="5 6" key="1">
    <citation type="journal article" date="2023" name="Hortic Res">
        <title>Pangenome of water caltrop reveals structural variations and asymmetric subgenome divergence after allopolyploidization.</title>
        <authorList>
            <person name="Zhang X."/>
            <person name="Chen Y."/>
            <person name="Wang L."/>
            <person name="Yuan Y."/>
            <person name="Fang M."/>
            <person name="Shi L."/>
            <person name="Lu R."/>
            <person name="Comes H.P."/>
            <person name="Ma Y."/>
            <person name="Chen Y."/>
            <person name="Huang G."/>
            <person name="Zhou Y."/>
            <person name="Zheng Z."/>
            <person name="Qiu Y."/>
        </authorList>
    </citation>
    <scope>NUCLEOTIDE SEQUENCE [LARGE SCALE GENOMIC DNA]</scope>
    <source>
        <strain evidence="5">F231</strain>
    </source>
</reference>
<organism evidence="5 6">
    <name type="scientific">Trapa natans</name>
    <name type="common">Water chestnut</name>
    <dbReference type="NCBI Taxonomy" id="22666"/>
    <lineage>
        <taxon>Eukaryota</taxon>
        <taxon>Viridiplantae</taxon>
        <taxon>Streptophyta</taxon>
        <taxon>Embryophyta</taxon>
        <taxon>Tracheophyta</taxon>
        <taxon>Spermatophyta</taxon>
        <taxon>Magnoliopsida</taxon>
        <taxon>eudicotyledons</taxon>
        <taxon>Gunneridae</taxon>
        <taxon>Pentapetalae</taxon>
        <taxon>rosids</taxon>
        <taxon>malvids</taxon>
        <taxon>Myrtales</taxon>
        <taxon>Lythraceae</taxon>
        <taxon>Trapa</taxon>
    </lineage>
</organism>
<dbReference type="Proteomes" id="UP001346149">
    <property type="component" value="Unassembled WGS sequence"/>
</dbReference>
<comment type="caution">
    <text evidence="5">The sequence shown here is derived from an EMBL/GenBank/DDBJ whole genome shotgun (WGS) entry which is preliminary data.</text>
</comment>